<dbReference type="Proteomes" id="UP000799770">
    <property type="component" value="Unassembled WGS sequence"/>
</dbReference>
<name>A0A6A5ZPV0_9PLEO</name>
<reference evidence="2" key="1">
    <citation type="journal article" date="2020" name="Stud. Mycol.">
        <title>101 Dothideomycetes genomes: a test case for predicting lifestyles and emergence of pathogens.</title>
        <authorList>
            <person name="Haridas S."/>
            <person name="Albert R."/>
            <person name="Binder M."/>
            <person name="Bloem J."/>
            <person name="Labutti K."/>
            <person name="Salamov A."/>
            <person name="Andreopoulos B."/>
            <person name="Baker S."/>
            <person name="Barry K."/>
            <person name="Bills G."/>
            <person name="Bluhm B."/>
            <person name="Cannon C."/>
            <person name="Castanera R."/>
            <person name="Culley D."/>
            <person name="Daum C."/>
            <person name="Ezra D."/>
            <person name="Gonzalez J."/>
            <person name="Henrissat B."/>
            <person name="Kuo A."/>
            <person name="Liang C."/>
            <person name="Lipzen A."/>
            <person name="Lutzoni F."/>
            <person name="Magnuson J."/>
            <person name="Mondo S."/>
            <person name="Nolan M."/>
            <person name="Ohm R."/>
            <person name="Pangilinan J."/>
            <person name="Park H.-J."/>
            <person name="Ramirez L."/>
            <person name="Alfaro M."/>
            <person name="Sun H."/>
            <person name="Tritt A."/>
            <person name="Yoshinaga Y."/>
            <person name="Zwiers L.-H."/>
            <person name="Turgeon B."/>
            <person name="Goodwin S."/>
            <person name="Spatafora J."/>
            <person name="Crous P."/>
            <person name="Grigoriev I."/>
        </authorList>
    </citation>
    <scope>NUCLEOTIDE SEQUENCE</scope>
    <source>
        <strain evidence="2">CBS 627.86</strain>
    </source>
</reference>
<organism evidence="2 3">
    <name type="scientific">Lophiotrema nucula</name>
    <dbReference type="NCBI Taxonomy" id="690887"/>
    <lineage>
        <taxon>Eukaryota</taxon>
        <taxon>Fungi</taxon>
        <taxon>Dikarya</taxon>
        <taxon>Ascomycota</taxon>
        <taxon>Pezizomycotina</taxon>
        <taxon>Dothideomycetes</taxon>
        <taxon>Pleosporomycetidae</taxon>
        <taxon>Pleosporales</taxon>
        <taxon>Lophiotremataceae</taxon>
        <taxon>Lophiotrema</taxon>
    </lineage>
</organism>
<dbReference type="EMBL" id="ML977314">
    <property type="protein sequence ID" value="KAF2120291.1"/>
    <property type="molecule type" value="Genomic_DNA"/>
</dbReference>
<dbReference type="Pfam" id="PF06985">
    <property type="entry name" value="HET"/>
    <property type="match status" value="1"/>
</dbReference>
<proteinExistence type="predicted"/>
<dbReference type="OrthoDB" id="194358at2759"/>
<accession>A0A6A5ZPV0</accession>
<keyword evidence="3" id="KW-1185">Reference proteome</keyword>
<evidence type="ECO:0000313" key="2">
    <source>
        <dbReference type="EMBL" id="KAF2120291.1"/>
    </source>
</evidence>
<evidence type="ECO:0000259" key="1">
    <source>
        <dbReference type="Pfam" id="PF06985"/>
    </source>
</evidence>
<gene>
    <name evidence="2" type="ORF">BDV96DRAFT_610277</name>
</gene>
<dbReference type="InterPro" id="IPR052895">
    <property type="entry name" value="HetReg/Transcr_Mod"/>
</dbReference>
<dbReference type="PANTHER" id="PTHR24148">
    <property type="entry name" value="ANKYRIN REPEAT DOMAIN-CONTAINING PROTEIN 39 HOMOLOG-RELATED"/>
    <property type="match status" value="1"/>
</dbReference>
<protein>
    <submittedName>
        <fullName evidence="2">Heterokaryon incompatibility protein-domain-containing protein</fullName>
    </submittedName>
</protein>
<feature type="domain" description="Heterokaryon incompatibility" evidence="1">
    <location>
        <begin position="47"/>
        <end position="207"/>
    </location>
</feature>
<evidence type="ECO:0000313" key="3">
    <source>
        <dbReference type="Proteomes" id="UP000799770"/>
    </source>
</evidence>
<dbReference type="AlphaFoldDB" id="A0A6A5ZPV0"/>
<dbReference type="PANTHER" id="PTHR24148:SF78">
    <property type="entry name" value="HETEROKARYON INCOMPATIBILITY DOMAIN-CONTAINING PROTEIN"/>
    <property type="match status" value="1"/>
</dbReference>
<dbReference type="InterPro" id="IPR010730">
    <property type="entry name" value="HET"/>
</dbReference>
<sequence length="382" mass="43581">MAPFQHKPIDLDGRSFRLFRLFKGECGSLEGELFDAWLQDTEGLIEYEALSYTWGGSYKPQDVTIDGKLMLVTTNLFRALQHLRCRNRDRILWIDAICIDQTNEKERGHQVQQMTDIYRTAERVLIWLGQSTPETDTVFDHMLQLARDATKYACKHWVASDKRWMEIWSSVQPPSGHAHGDLRAEERKGFEIILRRPWFKRVWIIQEVANARSAQIVCGTKSVSAHIFAVTPALLEVKPPPHYQAILDIMPGPTRAWSWWNRKHDLHTLLLKFGGSEASDPRDMVYALLGISSDGGSTDTLVPDYEKSLRRVIHDTLAFLLRLDNGKCSRPPLPPWTLPDLLQDLESLGNATIMWAAKTGQEALWHANAAIIGSRERARGDC</sequence>